<gene>
    <name evidence="4" type="ORF">VST7929_03034</name>
</gene>
<reference evidence="4" key="1">
    <citation type="submission" date="2021-11" db="EMBL/GenBank/DDBJ databases">
        <authorList>
            <person name="Rodrigo-Torres L."/>
            <person name="Arahal R. D."/>
            <person name="Lucena T."/>
        </authorList>
    </citation>
    <scope>NUCLEOTIDE SEQUENCE</scope>
    <source>
        <strain evidence="4">CECT 7929</strain>
    </source>
</reference>
<feature type="signal peptide" evidence="3">
    <location>
        <begin position="1"/>
        <end position="18"/>
    </location>
</feature>
<evidence type="ECO:0000256" key="1">
    <source>
        <dbReference type="SAM" id="MobiDB-lite"/>
    </source>
</evidence>
<evidence type="ECO:0008006" key="6">
    <source>
        <dbReference type="Google" id="ProtNLM"/>
    </source>
</evidence>
<dbReference type="NCBIfam" id="NF041109">
    <property type="entry name" value="VF_TspB_C_term"/>
    <property type="match status" value="1"/>
</dbReference>
<feature type="region of interest" description="Disordered" evidence="1">
    <location>
        <begin position="167"/>
        <end position="241"/>
    </location>
</feature>
<evidence type="ECO:0000256" key="2">
    <source>
        <dbReference type="SAM" id="Phobius"/>
    </source>
</evidence>
<feature type="transmembrane region" description="Helical" evidence="2">
    <location>
        <begin position="475"/>
        <end position="494"/>
    </location>
</feature>
<keyword evidence="3" id="KW-0732">Signal</keyword>
<evidence type="ECO:0000256" key="3">
    <source>
        <dbReference type="SAM" id="SignalP"/>
    </source>
</evidence>
<dbReference type="Proteomes" id="UP000838672">
    <property type="component" value="Unassembled WGS sequence"/>
</dbReference>
<keyword evidence="2" id="KW-0812">Transmembrane</keyword>
<proteinExistence type="predicted"/>
<accession>A0ABM8ZXU6</accession>
<keyword evidence="2" id="KW-0472">Membrane</keyword>
<feature type="region of interest" description="Disordered" evidence="1">
    <location>
        <begin position="108"/>
        <end position="135"/>
    </location>
</feature>
<dbReference type="EMBL" id="CAKLDI010000002">
    <property type="protein sequence ID" value="CAH0535460.1"/>
    <property type="molecule type" value="Genomic_DNA"/>
</dbReference>
<feature type="region of interest" description="Disordered" evidence="1">
    <location>
        <begin position="345"/>
        <end position="367"/>
    </location>
</feature>
<comment type="caution">
    <text evidence="4">The sequence shown here is derived from an EMBL/GenBank/DDBJ whole genome shotgun (WGS) entry which is preliminary data.</text>
</comment>
<name>A0ABM8ZXU6_9VIBR</name>
<organism evidence="4 5">
    <name type="scientific">Vibrio stylophorae</name>
    <dbReference type="NCBI Taxonomy" id="659351"/>
    <lineage>
        <taxon>Bacteria</taxon>
        <taxon>Pseudomonadati</taxon>
        <taxon>Pseudomonadota</taxon>
        <taxon>Gammaproteobacteria</taxon>
        <taxon>Vibrionales</taxon>
        <taxon>Vibrionaceae</taxon>
        <taxon>Vibrio</taxon>
    </lineage>
</organism>
<feature type="chain" id="PRO_5047355011" description="Methyl-accepting chemotaxis protein" evidence="3">
    <location>
        <begin position="19"/>
        <end position="495"/>
    </location>
</feature>
<keyword evidence="2" id="KW-1133">Transmembrane helix</keyword>
<evidence type="ECO:0000313" key="4">
    <source>
        <dbReference type="EMBL" id="CAH0535460.1"/>
    </source>
</evidence>
<evidence type="ECO:0000313" key="5">
    <source>
        <dbReference type="Proteomes" id="UP000838672"/>
    </source>
</evidence>
<sequence length="495" mass="52410">MRKLIFLFFFTFSCSSFSAEWSGPFSVTYYNHNNVACDVESLTQEAYTYNPEYAKPPYHIEALANAATPPDGYGGRTYCVQGEDNSGRLVVIKRWTYYSNCPEGQEPVYPSTECSGENPDPNPDPDKPNPEACKALAGTSAGGRFWPNTGSIPDLCVAGCEVVPSGGLWDTPDTAGSYDSKYTGATCQSTPTPPTPSPDPDPLPDPDKPAPTPDPDTPETGTPPSPDVDPDKPSGEDSTSTDIINTILGLNRDINEALNALHKDFNANAKKSLDAQHKNNDLTETTNDLLHDQMKQAKGISDRETSLSVAQHDRMHGAVVDGAVTVANAVSQQGDAITAAIDSLGDKIDGGTEPPSGGGSSGSCDVEFSCDSEEDPVACAQLKLMYENSCISPELAALRGSIDAMLESTPYDQIDGEAMGEEHDLSNLDPKYLNGAGVKLGAGGCPAPKTIGLSGASYTIDYAPVCHIATSIRPIFILIFGWLPAILIVGRAVTA</sequence>
<protein>
    <recommendedName>
        <fullName evidence="6">Methyl-accepting chemotaxis protein</fullName>
    </recommendedName>
</protein>
<keyword evidence="5" id="KW-1185">Reference proteome</keyword>
<feature type="compositionally biased region" description="Pro residues" evidence="1">
    <location>
        <begin position="191"/>
        <end position="227"/>
    </location>
</feature>